<dbReference type="EMBL" id="CAJOBF010000707">
    <property type="protein sequence ID" value="CAF3857369.1"/>
    <property type="molecule type" value="Genomic_DNA"/>
</dbReference>
<reference evidence="7" key="1">
    <citation type="submission" date="2021-02" db="EMBL/GenBank/DDBJ databases">
        <authorList>
            <person name="Nowell W R."/>
        </authorList>
    </citation>
    <scope>NUCLEOTIDE SEQUENCE</scope>
</reference>
<evidence type="ECO:0000313" key="11">
    <source>
        <dbReference type="EMBL" id="CAF3781402.1"/>
    </source>
</evidence>
<dbReference type="EMBL" id="CAJNRF010001790">
    <property type="protein sequence ID" value="CAF2027291.1"/>
    <property type="molecule type" value="Genomic_DNA"/>
</dbReference>
<comment type="similarity">
    <text evidence="1">Belongs to the p23/wos2 family.</text>
</comment>
<feature type="compositionally biased region" description="Polar residues" evidence="2">
    <location>
        <begin position="208"/>
        <end position="217"/>
    </location>
</feature>
<dbReference type="EMBL" id="CAJNOW010001690">
    <property type="protein sequence ID" value="CAF1325468.1"/>
    <property type="molecule type" value="Genomic_DNA"/>
</dbReference>
<dbReference type="Proteomes" id="UP000663824">
    <property type="component" value="Unassembled WGS sequence"/>
</dbReference>
<comment type="caution">
    <text evidence="7">The sequence shown here is derived from an EMBL/GenBank/DDBJ whole genome shotgun (WGS) entry which is preliminary data.</text>
</comment>
<evidence type="ECO:0000313" key="9">
    <source>
        <dbReference type="EMBL" id="CAF3748933.1"/>
    </source>
</evidence>
<evidence type="ECO:0000313" key="7">
    <source>
        <dbReference type="EMBL" id="CAF2027291.1"/>
    </source>
</evidence>
<dbReference type="Proteomes" id="UP000681967">
    <property type="component" value="Unassembled WGS sequence"/>
</dbReference>
<keyword evidence="15" id="KW-1185">Reference proteome</keyword>
<feature type="domain" description="CS" evidence="3">
    <location>
        <begin position="5"/>
        <end position="99"/>
    </location>
</feature>
<dbReference type="Proteomes" id="UP000663834">
    <property type="component" value="Unassembled WGS sequence"/>
</dbReference>
<evidence type="ECO:0000313" key="14">
    <source>
        <dbReference type="Proteomes" id="UP000663856"/>
    </source>
</evidence>
<name>A0A816MZM1_9BILA</name>
<dbReference type="EMBL" id="CAJNRG010014264">
    <property type="protein sequence ID" value="CAF2154278.1"/>
    <property type="molecule type" value="Genomic_DNA"/>
</dbReference>
<dbReference type="PANTHER" id="PTHR22932:SF1">
    <property type="entry name" value="CO-CHAPERONE PROTEIN DAF-41"/>
    <property type="match status" value="1"/>
</dbReference>
<dbReference type="GO" id="GO:0005634">
    <property type="term" value="C:nucleus"/>
    <property type="evidence" value="ECO:0007669"/>
    <property type="project" value="TreeGrafter"/>
</dbReference>
<dbReference type="SUPFAM" id="SSF49764">
    <property type="entry name" value="HSP20-like chaperones"/>
    <property type="match status" value="1"/>
</dbReference>
<dbReference type="PROSITE" id="PS51203">
    <property type="entry name" value="CS"/>
    <property type="match status" value="1"/>
</dbReference>
<evidence type="ECO:0000259" key="3">
    <source>
        <dbReference type="PROSITE" id="PS51203"/>
    </source>
</evidence>
<evidence type="ECO:0000313" key="5">
    <source>
        <dbReference type="EMBL" id="CAF1406286.1"/>
    </source>
</evidence>
<dbReference type="GO" id="GO:0005829">
    <property type="term" value="C:cytosol"/>
    <property type="evidence" value="ECO:0007669"/>
    <property type="project" value="TreeGrafter"/>
</dbReference>
<feature type="compositionally biased region" description="Acidic residues" evidence="2">
    <location>
        <begin position="174"/>
        <end position="191"/>
    </location>
</feature>
<feature type="region of interest" description="Disordered" evidence="2">
    <location>
        <begin position="160"/>
        <end position="227"/>
    </location>
</feature>
<dbReference type="EMBL" id="CAJOBJ010000006">
    <property type="protein sequence ID" value="CAF3781402.1"/>
    <property type="molecule type" value="Genomic_DNA"/>
</dbReference>
<dbReference type="Proteomes" id="UP000663856">
    <property type="component" value="Unassembled WGS sequence"/>
</dbReference>
<dbReference type="InterPro" id="IPR008978">
    <property type="entry name" value="HSP20-like_chaperone"/>
</dbReference>
<protein>
    <recommendedName>
        <fullName evidence="3">CS domain-containing protein</fullName>
    </recommendedName>
</protein>
<dbReference type="Proteomes" id="UP000663855">
    <property type="component" value="Unassembled WGS sequence"/>
</dbReference>
<sequence length="227" mass="24939">MPEQTQIPRVLWAQQHEHILLTIAVPDIEKVDVKFEEDSVSFQGHSSSNPKGANAYAVKIDLYEKIDPETSKYEIIGQKFWRLLLKKKDTKGAFWPRLTKDKTRLHWLQTDFDHWKDEDESGDEKAGPAGNFQDMFSGGMGGMPGMGGMGGMPGMMGGMGGMPGMMGGMPGMGGDDEDEEEHDDDDDDEEAPPPPETNQQESKKSNDEPTPTTSTGGEATDSKEQSA</sequence>
<evidence type="ECO:0000313" key="4">
    <source>
        <dbReference type="EMBL" id="CAF1325468.1"/>
    </source>
</evidence>
<evidence type="ECO:0000313" key="8">
    <source>
        <dbReference type="EMBL" id="CAF2154278.1"/>
    </source>
</evidence>
<dbReference type="EMBL" id="CAJNOV010010442">
    <property type="protein sequence ID" value="CAF1406286.1"/>
    <property type="molecule type" value="Genomic_DNA"/>
</dbReference>
<dbReference type="InterPro" id="IPR045250">
    <property type="entry name" value="p23-like"/>
</dbReference>
<evidence type="ECO:0000313" key="6">
    <source>
        <dbReference type="EMBL" id="CAF1978609.1"/>
    </source>
</evidence>
<dbReference type="InterPro" id="IPR007052">
    <property type="entry name" value="CS_dom"/>
</dbReference>
<dbReference type="Gene3D" id="2.60.40.790">
    <property type="match status" value="1"/>
</dbReference>
<dbReference type="Proteomes" id="UP000676336">
    <property type="component" value="Unassembled WGS sequence"/>
</dbReference>
<gene>
    <name evidence="9" type="ORF">BYL167_LOCUS221</name>
    <name evidence="5" type="ORF">CJN711_LOCUS22245</name>
    <name evidence="11" type="ORF">GIL414_LOCUS72</name>
    <name evidence="4" type="ORF">KQP761_LOCUS5963</name>
    <name evidence="6" type="ORF">MBJ925_LOCUS7163</name>
    <name evidence="10" type="ORF">OVN521_LOCUS2139</name>
    <name evidence="13" type="ORF">SMN809_LOCUS65659</name>
    <name evidence="12" type="ORF">UXM345_LOCUS8180</name>
    <name evidence="7" type="ORF">WKI299_LOCUS6179</name>
    <name evidence="8" type="ORF">XDN619_LOCUS29191</name>
</gene>
<dbReference type="EMBL" id="CAJOBI010311766">
    <property type="protein sequence ID" value="CAF5171170.1"/>
    <property type="molecule type" value="Genomic_DNA"/>
</dbReference>
<dbReference type="CDD" id="cd06465">
    <property type="entry name" value="p23_hB-ind1_like"/>
    <property type="match status" value="1"/>
</dbReference>
<feature type="region of interest" description="Disordered" evidence="2">
    <location>
        <begin position="116"/>
        <end position="139"/>
    </location>
</feature>
<dbReference type="GO" id="GO:0051087">
    <property type="term" value="F:protein-folding chaperone binding"/>
    <property type="evidence" value="ECO:0007669"/>
    <property type="project" value="TreeGrafter"/>
</dbReference>
<dbReference type="AlphaFoldDB" id="A0A816MZM1"/>
<dbReference type="GO" id="GO:0051131">
    <property type="term" value="P:chaperone-mediated protein complex assembly"/>
    <property type="evidence" value="ECO:0007669"/>
    <property type="project" value="TreeGrafter"/>
</dbReference>
<evidence type="ECO:0000256" key="1">
    <source>
        <dbReference type="ARBA" id="ARBA00025733"/>
    </source>
</evidence>
<evidence type="ECO:0000313" key="13">
    <source>
        <dbReference type="EMBL" id="CAF5171170.1"/>
    </source>
</evidence>
<dbReference type="Proteomes" id="UP000663866">
    <property type="component" value="Unassembled WGS sequence"/>
</dbReference>
<evidence type="ECO:0000313" key="12">
    <source>
        <dbReference type="EMBL" id="CAF3857369.1"/>
    </source>
</evidence>
<dbReference type="EMBL" id="CAJOBG010000160">
    <property type="protein sequence ID" value="CAF3769237.1"/>
    <property type="molecule type" value="Genomic_DNA"/>
</dbReference>
<evidence type="ECO:0000256" key="2">
    <source>
        <dbReference type="SAM" id="MobiDB-lite"/>
    </source>
</evidence>
<proteinExistence type="inferred from homology"/>
<feature type="compositionally biased region" description="Gly residues" evidence="2">
    <location>
        <begin position="160"/>
        <end position="173"/>
    </location>
</feature>
<dbReference type="Pfam" id="PF04969">
    <property type="entry name" value="CS"/>
    <property type="match status" value="1"/>
</dbReference>
<organism evidence="7 14">
    <name type="scientific">Rotaria magnacalcarata</name>
    <dbReference type="NCBI Taxonomy" id="392030"/>
    <lineage>
        <taxon>Eukaryota</taxon>
        <taxon>Metazoa</taxon>
        <taxon>Spiralia</taxon>
        <taxon>Gnathifera</taxon>
        <taxon>Rotifera</taxon>
        <taxon>Eurotatoria</taxon>
        <taxon>Bdelloidea</taxon>
        <taxon>Philodinida</taxon>
        <taxon>Philodinidae</taxon>
        <taxon>Rotaria</taxon>
    </lineage>
</organism>
<dbReference type="Proteomes" id="UP000681720">
    <property type="component" value="Unassembled WGS sequence"/>
</dbReference>
<dbReference type="EMBL" id="CAJOBH010000018">
    <property type="protein sequence ID" value="CAF3748933.1"/>
    <property type="molecule type" value="Genomic_DNA"/>
</dbReference>
<dbReference type="FunFam" id="2.60.40.790:FF:000013">
    <property type="entry name" value="Very-long-chain (3R)-3-hydroxyacyl-CoA dehydratase"/>
    <property type="match status" value="1"/>
</dbReference>
<dbReference type="Proteomes" id="UP000663842">
    <property type="component" value="Unassembled WGS sequence"/>
</dbReference>
<dbReference type="GO" id="GO:0006457">
    <property type="term" value="P:protein folding"/>
    <property type="evidence" value="ECO:0007669"/>
    <property type="project" value="TreeGrafter"/>
</dbReference>
<dbReference type="PANTHER" id="PTHR22932">
    <property type="entry name" value="TELOMERASE-BINDING PROTEIN P23 HSP90 CO-CHAPERONE"/>
    <property type="match status" value="1"/>
</dbReference>
<evidence type="ECO:0000313" key="15">
    <source>
        <dbReference type="Proteomes" id="UP000663866"/>
    </source>
</evidence>
<dbReference type="OrthoDB" id="1564555at2759"/>
<evidence type="ECO:0000313" key="10">
    <source>
        <dbReference type="EMBL" id="CAF3769237.1"/>
    </source>
</evidence>
<accession>A0A816MZM1</accession>
<dbReference type="GO" id="GO:0051879">
    <property type="term" value="F:Hsp90 protein binding"/>
    <property type="evidence" value="ECO:0007669"/>
    <property type="project" value="InterPro"/>
</dbReference>
<dbReference type="EMBL" id="CAJNRE010002468">
    <property type="protein sequence ID" value="CAF1978609.1"/>
    <property type="molecule type" value="Genomic_DNA"/>
</dbReference>
<dbReference type="Proteomes" id="UP000663887">
    <property type="component" value="Unassembled WGS sequence"/>
</dbReference>